<accession>A0A7X8SIS8</accession>
<evidence type="ECO:0000256" key="1">
    <source>
        <dbReference type="SAM" id="MobiDB-lite"/>
    </source>
</evidence>
<dbReference type="Proteomes" id="UP000585050">
    <property type="component" value="Unassembled WGS sequence"/>
</dbReference>
<evidence type="ECO:0000313" key="3">
    <source>
        <dbReference type="Proteomes" id="UP000585050"/>
    </source>
</evidence>
<evidence type="ECO:0000313" key="2">
    <source>
        <dbReference type="EMBL" id="NLR90863.1"/>
    </source>
</evidence>
<reference evidence="2 3" key="1">
    <citation type="submission" date="2020-04" db="EMBL/GenBank/DDBJ databases">
        <title>Flammeovirga sp. SR4, a novel species isolated from seawater.</title>
        <authorList>
            <person name="Wang X."/>
        </authorList>
    </citation>
    <scope>NUCLEOTIDE SEQUENCE [LARGE SCALE GENOMIC DNA]</scope>
    <source>
        <strain evidence="2 3">SR4</strain>
    </source>
</reference>
<dbReference type="RefSeq" id="WP_168881577.1">
    <property type="nucleotide sequence ID" value="NZ_JABAIL010000002.1"/>
</dbReference>
<sequence>MGNSKNESASQDIDWDALEAEDNKNSRSKQEEKVDVERINAEKKKLSNEERSNPYPDDFLAEINIIRDDYDDMVEKGEINANNSED</sequence>
<organism evidence="2 3">
    <name type="scientific">Flammeovirga agarivorans</name>
    <dbReference type="NCBI Taxonomy" id="2726742"/>
    <lineage>
        <taxon>Bacteria</taxon>
        <taxon>Pseudomonadati</taxon>
        <taxon>Bacteroidota</taxon>
        <taxon>Cytophagia</taxon>
        <taxon>Cytophagales</taxon>
        <taxon>Flammeovirgaceae</taxon>
        <taxon>Flammeovirga</taxon>
    </lineage>
</organism>
<gene>
    <name evidence="2" type="ORF">HGP29_06580</name>
</gene>
<proteinExistence type="predicted"/>
<keyword evidence="3" id="KW-1185">Reference proteome</keyword>
<protein>
    <submittedName>
        <fullName evidence="2">Uncharacterized protein</fullName>
    </submittedName>
</protein>
<name>A0A7X8SIS8_9BACT</name>
<feature type="compositionally biased region" description="Polar residues" evidence="1">
    <location>
        <begin position="1"/>
        <end position="11"/>
    </location>
</feature>
<feature type="compositionally biased region" description="Basic and acidic residues" evidence="1">
    <location>
        <begin position="21"/>
        <end position="52"/>
    </location>
</feature>
<feature type="region of interest" description="Disordered" evidence="1">
    <location>
        <begin position="1"/>
        <end position="56"/>
    </location>
</feature>
<comment type="caution">
    <text evidence="2">The sequence shown here is derived from an EMBL/GenBank/DDBJ whole genome shotgun (WGS) entry which is preliminary data.</text>
</comment>
<dbReference type="AlphaFoldDB" id="A0A7X8SIS8"/>
<dbReference type="EMBL" id="JABAIL010000002">
    <property type="protein sequence ID" value="NLR90863.1"/>
    <property type="molecule type" value="Genomic_DNA"/>
</dbReference>